<dbReference type="SUPFAM" id="SSF50729">
    <property type="entry name" value="PH domain-like"/>
    <property type="match status" value="1"/>
</dbReference>
<comment type="caution">
    <text evidence="2">The sequence shown here is derived from an EMBL/GenBank/DDBJ whole genome shotgun (WGS) entry which is preliminary data.</text>
</comment>
<dbReference type="SMART" id="SM00233">
    <property type="entry name" value="PH"/>
    <property type="match status" value="1"/>
</dbReference>
<feature type="non-terminal residue" evidence="2">
    <location>
        <position position="313"/>
    </location>
</feature>
<dbReference type="CDD" id="cd00821">
    <property type="entry name" value="PH"/>
    <property type="match status" value="1"/>
</dbReference>
<evidence type="ECO:0000313" key="2">
    <source>
        <dbReference type="EMBL" id="ORX91779.1"/>
    </source>
</evidence>
<dbReference type="InterPro" id="IPR011993">
    <property type="entry name" value="PH-like_dom_sf"/>
</dbReference>
<gene>
    <name evidence="2" type="ORF">K493DRAFT_339154</name>
</gene>
<reference evidence="2 3" key="1">
    <citation type="submission" date="2016-07" db="EMBL/GenBank/DDBJ databases">
        <title>Pervasive Adenine N6-methylation of Active Genes in Fungi.</title>
        <authorList>
            <consortium name="DOE Joint Genome Institute"/>
            <person name="Mondo S.J."/>
            <person name="Dannebaum R.O."/>
            <person name="Kuo R.C."/>
            <person name="Labutti K."/>
            <person name="Haridas S."/>
            <person name="Kuo A."/>
            <person name="Salamov A."/>
            <person name="Ahrendt S.R."/>
            <person name="Lipzen A."/>
            <person name="Sullivan W."/>
            <person name="Andreopoulos W.B."/>
            <person name="Clum A."/>
            <person name="Lindquist E."/>
            <person name="Daum C."/>
            <person name="Ramamoorthy G.K."/>
            <person name="Gryganskyi A."/>
            <person name="Culley D."/>
            <person name="Magnuson J.K."/>
            <person name="James T.Y."/>
            <person name="O'Malley M.A."/>
            <person name="Stajich J.E."/>
            <person name="Spatafora J.W."/>
            <person name="Visel A."/>
            <person name="Grigoriev I.V."/>
        </authorList>
    </citation>
    <scope>NUCLEOTIDE SEQUENCE [LARGE SCALE GENOMIC DNA]</scope>
    <source>
        <strain evidence="2 3">CBS 931.73</strain>
    </source>
</reference>
<evidence type="ECO:0000313" key="3">
    <source>
        <dbReference type="Proteomes" id="UP000193498"/>
    </source>
</evidence>
<dbReference type="Proteomes" id="UP000193498">
    <property type="component" value="Unassembled WGS sequence"/>
</dbReference>
<feature type="domain" description="PH" evidence="1">
    <location>
        <begin position="159"/>
        <end position="259"/>
    </location>
</feature>
<keyword evidence="3" id="KW-1185">Reference proteome</keyword>
<organism evidence="2 3">
    <name type="scientific">Basidiobolus meristosporus CBS 931.73</name>
    <dbReference type="NCBI Taxonomy" id="1314790"/>
    <lineage>
        <taxon>Eukaryota</taxon>
        <taxon>Fungi</taxon>
        <taxon>Fungi incertae sedis</taxon>
        <taxon>Zoopagomycota</taxon>
        <taxon>Entomophthoromycotina</taxon>
        <taxon>Basidiobolomycetes</taxon>
        <taxon>Basidiobolales</taxon>
        <taxon>Basidiobolaceae</taxon>
        <taxon>Basidiobolus</taxon>
    </lineage>
</organism>
<dbReference type="InterPro" id="IPR001849">
    <property type="entry name" value="PH_domain"/>
</dbReference>
<protein>
    <recommendedName>
        <fullName evidence="1">PH domain-containing protein</fullName>
    </recommendedName>
</protein>
<dbReference type="Gene3D" id="2.30.29.30">
    <property type="entry name" value="Pleckstrin-homology domain (PH domain)/Phosphotyrosine-binding domain (PTB)"/>
    <property type="match status" value="1"/>
</dbReference>
<dbReference type="OrthoDB" id="2448857at2759"/>
<proteinExistence type="predicted"/>
<dbReference type="PROSITE" id="PS50003">
    <property type="entry name" value="PH_DOMAIN"/>
    <property type="match status" value="1"/>
</dbReference>
<evidence type="ECO:0000259" key="1">
    <source>
        <dbReference type="PROSITE" id="PS50003"/>
    </source>
</evidence>
<dbReference type="EMBL" id="MCFE01000307">
    <property type="protein sequence ID" value="ORX91779.1"/>
    <property type="molecule type" value="Genomic_DNA"/>
</dbReference>
<dbReference type="InParanoid" id="A0A1Y1Y1F2"/>
<dbReference type="Gene3D" id="3.10.20.90">
    <property type="entry name" value="Phosphatidylinositol 3-kinase Catalytic Subunit, Chain A, domain 1"/>
    <property type="match status" value="1"/>
</dbReference>
<sequence>MELEGANYQYLIGDSSPTDSFFEDDSTASIERSGDFHFHIRYVVKHLWKRVSFTKGDNVAHAKLICLAKCGIVQQQNGPSLSSLLSLYPTAERDNSSKPADPSSAEAEWAAEYGLFWPAAGHWLDDSRRLASYQFEKQNVIELQHRNNFILLPMLNYFDSYIEGYLLKKCGKGLSQCWSSRWFCLRGKSLNYSRKPRDPSCTTLNIQDPFIFVEENELCPEEDGTWRFSIKLGSRTLHLKATAFQEYEHWKRIFKSLQTKYLEDYTRHKKSFSLESATSMCSKSTEVSRVWDNPVEEDELNVKPSVRRYEMFS</sequence>
<dbReference type="AlphaFoldDB" id="A0A1Y1Y1F2"/>
<dbReference type="Pfam" id="PF00169">
    <property type="entry name" value="PH"/>
    <property type="match status" value="1"/>
</dbReference>
<accession>A0A1Y1Y1F2</accession>
<name>A0A1Y1Y1F2_9FUNG</name>